<gene>
    <name evidence="1" type="ORF">PoB_001541000</name>
</gene>
<sequence length="115" mass="12815">MPSLVMLTKLAAQFSEKNVKSGQAETVSLAGPGRVTQGQLMKQNYQIALAINQHRAQDIHPHWLVVGKDVTIQDESDFILKGMLLTKKEGSAGYKKTSFYHLPNPLLHRCFIDPV</sequence>
<dbReference type="Proteomes" id="UP000735302">
    <property type="component" value="Unassembled WGS sequence"/>
</dbReference>
<keyword evidence="2" id="KW-1185">Reference proteome</keyword>
<protein>
    <submittedName>
        <fullName evidence="1">Uncharacterized protein</fullName>
    </submittedName>
</protein>
<evidence type="ECO:0000313" key="1">
    <source>
        <dbReference type="EMBL" id="GFN88904.1"/>
    </source>
</evidence>
<accession>A0AAV3Z143</accession>
<evidence type="ECO:0000313" key="2">
    <source>
        <dbReference type="Proteomes" id="UP000735302"/>
    </source>
</evidence>
<proteinExistence type="predicted"/>
<reference evidence="1 2" key="1">
    <citation type="journal article" date="2021" name="Elife">
        <title>Chloroplast acquisition without the gene transfer in kleptoplastic sea slugs, Plakobranchus ocellatus.</title>
        <authorList>
            <person name="Maeda T."/>
            <person name="Takahashi S."/>
            <person name="Yoshida T."/>
            <person name="Shimamura S."/>
            <person name="Takaki Y."/>
            <person name="Nagai Y."/>
            <person name="Toyoda A."/>
            <person name="Suzuki Y."/>
            <person name="Arimoto A."/>
            <person name="Ishii H."/>
            <person name="Satoh N."/>
            <person name="Nishiyama T."/>
            <person name="Hasebe M."/>
            <person name="Maruyama T."/>
            <person name="Minagawa J."/>
            <person name="Obokata J."/>
            <person name="Shigenobu S."/>
        </authorList>
    </citation>
    <scope>NUCLEOTIDE SEQUENCE [LARGE SCALE GENOMIC DNA]</scope>
</reference>
<dbReference type="EMBL" id="BLXT01001882">
    <property type="protein sequence ID" value="GFN88904.1"/>
    <property type="molecule type" value="Genomic_DNA"/>
</dbReference>
<comment type="caution">
    <text evidence="1">The sequence shown here is derived from an EMBL/GenBank/DDBJ whole genome shotgun (WGS) entry which is preliminary data.</text>
</comment>
<name>A0AAV3Z143_9GAST</name>
<organism evidence="1 2">
    <name type="scientific">Plakobranchus ocellatus</name>
    <dbReference type="NCBI Taxonomy" id="259542"/>
    <lineage>
        <taxon>Eukaryota</taxon>
        <taxon>Metazoa</taxon>
        <taxon>Spiralia</taxon>
        <taxon>Lophotrochozoa</taxon>
        <taxon>Mollusca</taxon>
        <taxon>Gastropoda</taxon>
        <taxon>Heterobranchia</taxon>
        <taxon>Euthyneura</taxon>
        <taxon>Panpulmonata</taxon>
        <taxon>Sacoglossa</taxon>
        <taxon>Placobranchoidea</taxon>
        <taxon>Plakobranchidae</taxon>
        <taxon>Plakobranchus</taxon>
    </lineage>
</organism>
<dbReference type="AlphaFoldDB" id="A0AAV3Z143"/>